<organism evidence="2 3">
    <name type="scientific">Candidatus Competibacter phosphatis</name>
    <dbReference type="NCBI Taxonomy" id="221280"/>
    <lineage>
        <taxon>Bacteria</taxon>
        <taxon>Pseudomonadati</taxon>
        <taxon>Pseudomonadota</taxon>
        <taxon>Gammaproteobacteria</taxon>
        <taxon>Candidatus Competibacteraceae</taxon>
        <taxon>Candidatus Competibacter</taxon>
    </lineage>
</organism>
<keyword evidence="3" id="KW-1185">Reference proteome</keyword>
<protein>
    <submittedName>
        <fullName evidence="2">Uncharacterized protein</fullName>
    </submittedName>
</protein>
<reference evidence="2 3" key="1">
    <citation type="submission" date="2019-03" db="EMBL/GenBank/DDBJ databases">
        <title>Metabolic reconstructions from genomes of highly enriched 'Candidatus Accumulibacter' and 'Candidatus Competibacter' bioreactor populations.</title>
        <authorList>
            <person name="Annavajhala M.K."/>
            <person name="Welles L."/>
            <person name="Abbas B."/>
            <person name="Sorokin D."/>
            <person name="Park H."/>
            <person name="Van Loosdrecht M."/>
            <person name="Chandran K."/>
        </authorList>
    </citation>
    <scope>NUCLEOTIDE SEQUENCE [LARGE SCALE GENOMIC DNA]</scope>
    <source>
        <strain evidence="2 3">SBR_G</strain>
    </source>
</reference>
<sequence>MANLSRSPRPPRRQRGLAGGKQHFGLKHEAVAHHLDVGVAGEDLAQPAEEIAGVFLQFLDPLQQPLLERTVQRLDPTLLLDDDGVALRQFVLVGRQSLVEPL</sequence>
<feature type="region of interest" description="Disordered" evidence="1">
    <location>
        <begin position="1"/>
        <end position="20"/>
    </location>
</feature>
<proteinExistence type="predicted"/>
<gene>
    <name evidence="2" type="ORF">E4P82_13435</name>
</gene>
<accession>A0ABX1TL23</accession>
<comment type="caution">
    <text evidence="2">The sequence shown here is derived from an EMBL/GenBank/DDBJ whole genome shotgun (WGS) entry which is preliminary data.</text>
</comment>
<dbReference type="Proteomes" id="UP000760480">
    <property type="component" value="Unassembled WGS sequence"/>
</dbReference>
<evidence type="ECO:0000313" key="3">
    <source>
        <dbReference type="Proteomes" id="UP000760480"/>
    </source>
</evidence>
<evidence type="ECO:0000256" key="1">
    <source>
        <dbReference type="SAM" id="MobiDB-lite"/>
    </source>
</evidence>
<dbReference type="EMBL" id="SPMZ01000038">
    <property type="protein sequence ID" value="NMQ20112.1"/>
    <property type="molecule type" value="Genomic_DNA"/>
</dbReference>
<evidence type="ECO:0000313" key="2">
    <source>
        <dbReference type="EMBL" id="NMQ20112.1"/>
    </source>
</evidence>
<dbReference type="RefSeq" id="WP_169249375.1">
    <property type="nucleotide sequence ID" value="NZ_SPMZ01000038.1"/>
</dbReference>
<name>A0ABX1TL23_9GAMM</name>